<dbReference type="PANTHER" id="PTHR14202:SF0">
    <property type="entry name" value="RNA-BINDING PROTEIN RO60"/>
    <property type="match status" value="1"/>
</dbReference>
<sequence length="563" mass="61153">MAINYSKLFNRRATPQSQAIPGSGQVRNSAGGYSWEVTDWQRLDRFLILGAEGGTYYIGERDLVKQNHDAIIRCIKENGARVVDRIVEISDSGRAPKNDPAIFALALVTTHGDVAAKTKAFANLSKVCRIGTHLFHFAGYVNAMRGWGRGLRNAVGNWYNAQEPRELALQAIKYQQRDGWSHGDLLRLAHPKEVSREHAAIFRWMLSGQDELGERTVKRKVNCAERTATYAAVGELPALIQAFEQAKAAKGKGEILKLITESNLPREAVPTEWLNDAEVWDALLQKMPMTAMIRNLGKMTSVGLLKPMSAAAKLVVAKLSDQTALKRARVHPMAVLIAEKIYAQGRGDKGSLSWSPVQPIIDALDEAFYATFSNVEPCGKPVLLALDVSGSMGMAKIAGSCLSAREASAAMSLITAATEPDYVIVGFSAAANGHGGQWGGGEPGITPVNISPKMRLAEVVKEIEKIPMGGTDCALPMVWARRQKVNVSGFVTYTDSETWAGNIHPSQALRNYRDQFAADAKAVVVGMTSNDFTIADPKDRGMLDVVGFDTTAPAVIADFIRSD</sequence>
<keyword evidence="3" id="KW-0963">Cytoplasm</keyword>
<dbReference type="EMBL" id="ABOX02000006">
    <property type="protein sequence ID" value="EEF62205.1"/>
    <property type="molecule type" value="Genomic_DNA"/>
</dbReference>
<comment type="caution">
    <text evidence="8">The sequence shown here is derived from an EMBL/GenBank/DDBJ whole genome shotgun (WGS) entry which is preliminary data.</text>
</comment>
<accession>B9XDQ9</accession>
<dbReference type="Pfam" id="PF25045">
    <property type="entry name" value="vWA_Ro60"/>
    <property type="match status" value="1"/>
</dbReference>
<keyword evidence="9" id="KW-1185">Reference proteome</keyword>
<evidence type="ECO:0000256" key="3">
    <source>
        <dbReference type="ARBA" id="ARBA00022490"/>
    </source>
</evidence>
<evidence type="ECO:0000256" key="4">
    <source>
        <dbReference type="ARBA" id="ARBA00022723"/>
    </source>
</evidence>
<dbReference type="InterPro" id="IPR036465">
    <property type="entry name" value="vWFA_dom_sf"/>
</dbReference>
<comment type="similarity">
    <text evidence="2">Belongs to the Ro 60 kDa family.</text>
</comment>
<gene>
    <name evidence="8" type="ORF">Cflav_PD6481</name>
</gene>
<keyword evidence="5" id="KW-0694">RNA-binding</keyword>
<dbReference type="InterPro" id="IPR037214">
    <property type="entry name" value="TROVE_dom_sf"/>
</dbReference>
<dbReference type="Proteomes" id="UP000003688">
    <property type="component" value="Unassembled WGS sequence"/>
</dbReference>
<keyword evidence="6" id="KW-0687">Ribonucleoprotein</keyword>
<keyword evidence="4" id="KW-0479">Metal-binding</keyword>
<evidence type="ECO:0000259" key="7">
    <source>
        <dbReference type="PROSITE" id="PS50988"/>
    </source>
</evidence>
<protein>
    <submittedName>
        <fullName evidence="8">TROVE domain protein</fullName>
    </submittedName>
</protein>
<dbReference type="AlphaFoldDB" id="B9XDQ9"/>
<evidence type="ECO:0000256" key="5">
    <source>
        <dbReference type="ARBA" id="ARBA00022884"/>
    </source>
</evidence>
<dbReference type="SUPFAM" id="SSF53300">
    <property type="entry name" value="vWA-like"/>
    <property type="match status" value="1"/>
</dbReference>
<dbReference type="GO" id="GO:0005737">
    <property type="term" value="C:cytoplasm"/>
    <property type="evidence" value="ECO:0007669"/>
    <property type="project" value="UniProtKB-SubCell"/>
</dbReference>
<feature type="domain" description="TROVE" evidence="7">
    <location>
        <begin position="26"/>
        <end position="380"/>
    </location>
</feature>
<evidence type="ECO:0000256" key="2">
    <source>
        <dbReference type="ARBA" id="ARBA00007814"/>
    </source>
</evidence>
<dbReference type="OrthoDB" id="2986092at2"/>
<evidence type="ECO:0000256" key="1">
    <source>
        <dbReference type="ARBA" id="ARBA00004496"/>
    </source>
</evidence>
<evidence type="ECO:0000313" key="9">
    <source>
        <dbReference type="Proteomes" id="UP000003688"/>
    </source>
</evidence>
<dbReference type="RefSeq" id="WP_007413957.1">
    <property type="nucleotide sequence ID" value="NZ_ABOX02000006.1"/>
</dbReference>
<dbReference type="PROSITE" id="PS50988">
    <property type="entry name" value="TROVE"/>
    <property type="match status" value="1"/>
</dbReference>
<dbReference type="SUPFAM" id="SSF140864">
    <property type="entry name" value="TROVE domain-like"/>
    <property type="match status" value="1"/>
</dbReference>
<dbReference type="GO" id="GO:1990904">
    <property type="term" value="C:ribonucleoprotein complex"/>
    <property type="evidence" value="ECO:0007669"/>
    <property type="project" value="UniProtKB-KW"/>
</dbReference>
<dbReference type="GO" id="GO:0003723">
    <property type="term" value="F:RNA binding"/>
    <property type="evidence" value="ECO:0007669"/>
    <property type="project" value="UniProtKB-KW"/>
</dbReference>
<dbReference type="InterPro" id="IPR040322">
    <property type="entry name" value="TROVE2"/>
</dbReference>
<dbReference type="Pfam" id="PF05731">
    <property type="entry name" value="TROVE"/>
    <property type="match status" value="1"/>
</dbReference>
<name>B9XDQ9_PEDPL</name>
<proteinExistence type="inferred from homology"/>
<dbReference type="GO" id="GO:0046872">
    <property type="term" value="F:metal ion binding"/>
    <property type="evidence" value="ECO:0007669"/>
    <property type="project" value="UniProtKB-KW"/>
</dbReference>
<dbReference type="STRING" id="320771.Cflav_PD6481"/>
<evidence type="ECO:0000313" key="8">
    <source>
        <dbReference type="EMBL" id="EEF62205.1"/>
    </source>
</evidence>
<reference evidence="8 9" key="1">
    <citation type="journal article" date="2011" name="J. Bacteriol.">
        <title>Genome sequence of 'Pedosphaera parvula' Ellin514, an aerobic Verrucomicrobial isolate from pasture soil.</title>
        <authorList>
            <person name="Kant R."/>
            <person name="van Passel M.W."/>
            <person name="Sangwan P."/>
            <person name="Palva A."/>
            <person name="Lucas S."/>
            <person name="Copeland A."/>
            <person name="Lapidus A."/>
            <person name="Glavina Del Rio T."/>
            <person name="Dalin E."/>
            <person name="Tice H."/>
            <person name="Bruce D."/>
            <person name="Goodwin L."/>
            <person name="Pitluck S."/>
            <person name="Chertkov O."/>
            <person name="Larimer F.W."/>
            <person name="Land M.L."/>
            <person name="Hauser L."/>
            <person name="Brettin T.S."/>
            <person name="Detter J.C."/>
            <person name="Han S."/>
            <person name="de Vos W.M."/>
            <person name="Janssen P.H."/>
            <person name="Smidt H."/>
        </authorList>
    </citation>
    <scope>NUCLEOTIDE SEQUENCE [LARGE SCALE GENOMIC DNA]</scope>
    <source>
        <strain evidence="8 9">Ellin514</strain>
    </source>
</reference>
<dbReference type="PANTHER" id="PTHR14202">
    <property type="entry name" value="60 KDA RIBONUCLEOPROTEIN SSA/RO"/>
    <property type="match status" value="1"/>
</dbReference>
<comment type="subcellular location">
    <subcellularLocation>
        <location evidence="1">Cytoplasm</location>
    </subcellularLocation>
</comment>
<evidence type="ECO:0000256" key="6">
    <source>
        <dbReference type="ARBA" id="ARBA00023274"/>
    </source>
</evidence>
<organism evidence="8 9">
    <name type="scientific">Pedosphaera parvula (strain Ellin514)</name>
    <dbReference type="NCBI Taxonomy" id="320771"/>
    <lineage>
        <taxon>Bacteria</taxon>
        <taxon>Pseudomonadati</taxon>
        <taxon>Verrucomicrobiota</taxon>
        <taxon>Pedosphaerae</taxon>
        <taxon>Pedosphaerales</taxon>
        <taxon>Pedosphaeraceae</taxon>
        <taxon>Pedosphaera</taxon>
    </lineage>
</organism>
<dbReference type="InterPro" id="IPR008858">
    <property type="entry name" value="TROVE_dom"/>
</dbReference>
<dbReference type="Gene3D" id="3.40.50.410">
    <property type="entry name" value="von Willebrand factor, type A domain"/>
    <property type="match status" value="2"/>
</dbReference>
<dbReference type="InterPro" id="IPR056800">
    <property type="entry name" value="vWA_Ro60"/>
</dbReference>